<dbReference type="RefSeq" id="XP_005846919.1">
    <property type="nucleotide sequence ID" value="XM_005846857.1"/>
</dbReference>
<evidence type="ECO:0000256" key="3">
    <source>
        <dbReference type="ARBA" id="ARBA00019618"/>
    </source>
</evidence>
<dbReference type="PANTHER" id="PTHR48249:SF3">
    <property type="entry name" value="MEDIATOR OF RNA POLYMERASE II TRANSCRIPTION SUBUNIT 13"/>
    <property type="match status" value="1"/>
</dbReference>
<gene>
    <name evidence="10" type="ORF">CHLNCDRAFT_52772</name>
</gene>
<keyword evidence="7" id="KW-0539">Nucleus</keyword>
<feature type="region of interest" description="Disordered" evidence="8">
    <location>
        <begin position="229"/>
        <end position="288"/>
    </location>
</feature>
<dbReference type="EMBL" id="GL433846">
    <property type="protein sequence ID" value="EFN54817.1"/>
    <property type="molecule type" value="Genomic_DNA"/>
</dbReference>
<feature type="compositionally biased region" description="Low complexity" evidence="8">
    <location>
        <begin position="395"/>
        <end position="412"/>
    </location>
</feature>
<dbReference type="KEGG" id="cvr:CHLNCDRAFT_52772"/>
<dbReference type="InterPro" id="IPR041285">
    <property type="entry name" value="MID_MedPIWI"/>
</dbReference>
<evidence type="ECO:0000256" key="7">
    <source>
        <dbReference type="ARBA" id="ARBA00023242"/>
    </source>
</evidence>
<keyword evidence="4" id="KW-0678">Repressor</keyword>
<feature type="compositionally biased region" description="Basic and acidic residues" evidence="8">
    <location>
        <begin position="413"/>
        <end position="424"/>
    </location>
</feature>
<dbReference type="GO" id="GO:0003713">
    <property type="term" value="F:transcription coactivator activity"/>
    <property type="evidence" value="ECO:0007669"/>
    <property type="project" value="TreeGrafter"/>
</dbReference>
<comment type="similarity">
    <text evidence="2">Belongs to the Mediator complex subunit 13 family.</text>
</comment>
<dbReference type="AlphaFoldDB" id="E1ZGV0"/>
<evidence type="ECO:0000256" key="6">
    <source>
        <dbReference type="ARBA" id="ARBA00023163"/>
    </source>
</evidence>
<dbReference type="Pfam" id="PF18296">
    <property type="entry name" value="MID_MedPIWI"/>
    <property type="match status" value="1"/>
</dbReference>
<evidence type="ECO:0000256" key="4">
    <source>
        <dbReference type="ARBA" id="ARBA00022491"/>
    </source>
</evidence>
<feature type="compositionally biased region" description="Low complexity" evidence="8">
    <location>
        <begin position="269"/>
        <end position="279"/>
    </location>
</feature>
<dbReference type="GO" id="GO:0045944">
    <property type="term" value="P:positive regulation of transcription by RNA polymerase II"/>
    <property type="evidence" value="ECO:0007669"/>
    <property type="project" value="TreeGrafter"/>
</dbReference>
<name>E1ZGV0_CHLVA</name>
<dbReference type="STRING" id="554065.E1ZGV0"/>
<evidence type="ECO:0000256" key="5">
    <source>
        <dbReference type="ARBA" id="ARBA00023015"/>
    </source>
</evidence>
<dbReference type="Proteomes" id="UP000008141">
    <property type="component" value="Unassembled WGS sequence"/>
</dbReference>
<feature type="domain" description="MID" evidence="9">
    <location>
        <begin position="75"/>
        <end position="193"/>
    </location>
</feature>
<proteinExistence type="inferred from homology"/>
<dbReference type="GeneID" id="17354182"/>
<dbReference type="OrthoDB" id="514849at2759"/>
<feature type="region of interest" description="Disordered" evidence="8">
    <location>
        <begin position="395"/>
        <end position="438"/>
    </location>
</feature>
<evidence type="ECO:0000256" key="2">
    <source>
        <dbReference type="ARBA" id="ARBA00009354"/>
    </source>
</evidence>
<evidence type="ECO:0000313" key="11">
    <source>
        <dbReference type="Proteomes" id="UP000008141"/>
    </source>
</evidence>
<accession>E1ZGV0</accession>
<reference evidence="10 11" key="1">
    <citation type="journal article" date="2010" name="Plant Cell">
        <title>The Chlorella variabilis NC64A genome reveals adaptation to photosymbiosis, coevolution with viruses, and cryptic sex.</title>
        <authorList>
            <person name="Blanc G."/>
            <person name="Duncan G."/>
            <person name="Agarkova I."/>
            <person name="Borodovsky M."/>
            <person name="Gurnon J."/>
            <person name="Kuo A."/>
            <person name="Lindquist E."/>
            <person name="Lucas S."/>
            <person name="Pangilinan J."/>
            <person name="Polle J."/>
            <person name="Salamov A."/>
            <person name="Terry A."/>
            <person name="Yamada T."/>
            <person name="Dunigan D.D."/>
            <person name="Grigoriev I.V."/>
            <person name="Claverie J.M."/>
            <person name="Van Etten J.L."/>
        </authorList>
    </citation>
    <scope>NUCLEOTIDE SEQUENCE [LARGE SCALE GENOMIC DNA]</scope>
    <source>
        <strain evidence="10 11">NC64A</strain>
    </source>
</reference>
<dbReference type="InParanoid" id="E1ZGV0"/>
<keyword evidence="5" id="KW-0805">Transcription regulation</keyword>
<comment type="subcellular location">
    <subcellularLocation>
        <location evidence="1">Nucleus</location>
    </subcellularLocation>
</comment>
<dbReference type="InterPro" id="IPR051139">
    <property type="entry name" value="Mediator_complx_sub13"/>
</dbReference>
<protein>
    <recommendedName>
        <fullName evidence="3">Mediator of RNA polymerase II transcription subunit 13</fullName>
    </recommendedName>
</protein>
<evidence type="ECO:0000259" key="9">
    <source>
        <dbReference type="Pfam" id="PF18296"/>
    </source>
</evidence>
<keyword evidence="11" id="KW-1185">Reference proteome</keyword>
<dbReference type="GO" id="GO:0016592">
    <property type="term" value="C:mediator complex"/>
    <property type="evidence" value="ECO:0007669"/>
    <property type="project" value="TreeGrafter"/>
</dbReference>
<evidence type="ECO:0000313" key="10">
    <source>
        <dbReference type="EMBL" id="EFN54817.1"/>
    </source>
</evidence>
<dbReference type="PANTHER" id="PTHR48249">
    <property type="entry name" value="MEDIATOR OF RNA POLYMERASE II TRANSCRIPTION SUBUNIT 13"/>
    <property type="match status" value="1"/>
</dbReference>
<dbReference type="eggNOG" id="KOG3600">
    <property type="taxonomic scope" value="Eukaryota"/>
</dbReference>
<keyword evidence="6" id="KW-0804">Transcription</keyword>
<evidence type="ECO:0000256" key="8">
    <source>
        <dbReference type="SAM" id="MobiDB-lite"/>
    </source>
</evidence>
<sequence>MLPSLSLLHAPLEMEQQALLGIGGGGSSSSGSPQAEQLPQPNVLVGYEDDWLEVAPEVLPLWQATPLAPFSGPKPLLHYLVCPAQQLAEAEQFIKDVGSLFETCNLGSHRPADASPVHSFQLQAPPGSTTASEGLPLAAHYLPCLRQACEQLQRQLLLDPPEELQQQGASLEHGAEPAVLVYVACPLERASEQVAALLEAAACLAPCTLLGATAGPGGDLDLACSEHQALAPGEPQPPDRPAGATPMADSSRAAGGSPPLDEALEEGEAAQQQGQQGEQQGKEQRYHGAAQVLHQQERGDFRQLPLRMVQRPEHSRPLNIVLQVLSPQALSDISGTAAKCTALALYSKVQHVPDHTQHQLAASTLEGEEAAPALPFCSQPLMVLAHAAMPATQDVQQPALPGQQQQQQQQREQQVEDQQRRPEEDTGAMGAEGPARSTAPALPLRTLHCFYALPPPGASMLPLAFADSCGELVHAELLDTAAARISGLGMAVSSSDSLVAAEAAPGRSPAAQACHLVLRRCLELLSLLRAASSPPNLLHSIAIAGSGMGEEERQAWQQLVGQDPGLQLELPAGAEVAVLDLQAPPPARYAAPDPPAGCKLVYHHGSTPQASVAWLPPADGASSLLPHEHDTVRLLHLAMVARCPSDDAAAPQHSEVDSLRGAARELHGLAWLHAAFQGACLRSTVSGGQAAPADAHLPLHAALATRLHSLLATVTTLAPT</sequence>
<evidence type="ECO:0000256" key="1">
    <source>
        <dbReference type="ARBA" id="ARBA00004123"/>
    </source>
</evidence>
<organism evidence="11">
    <name type="scientific">Chlorella variabilis</name>
    <name type="common">Green alga</name>
    <dbReference type="NCBI Taxonomy" id="554065"/>
    <lineage>
        <taxon>Eukaryota</taxon>
        <taxon>Viridiplantae</taxon>
        <taxon>Chlorophyta</taxon>
        <taxon>core chlorophytes</taxon>
        <taxon>Trebouxiophyceae</taxon>
        <taxon>Chlorellales</taxon>
        <taxon>Chlorellaceae</taxon>
        <taxon>Chlorella clade</taxon>
        <taxon>Chlorella</taxon>
    </lineage>
</organism>